<comment type="caution">
    <text evidence="1">The sequence shown here is derived from an EMBL/GenBank/DDBJ whole genome shotgun (WGS) entry which is preliminary data.</text>
</comment>
<reference evidence="1 2" key="1">
    <citation type="submission" date="2015-02" db="EMBL/GenBank/DDBJ databases">
        <title>Single-cell genomics of uncultivated deep-branching MTB reveals a conserved set of magnetosome genes.</title>
        <authorList>
            <person name="Kolinko S."/>
            <person name="Richter M."/>
            <person name="Glockner F.O."/>
            <person name="Brachmann A."/>
            <person name="Schuler D."/>
        </authorList>
    </citation>
    <scope>NUCLEOTIDE SEQUENCE [LARGE SCALE GENOMIC DNA]</scope>
    <source>
        <strain evidence="1">TM-1</strain>
    </source>
</reference>
<evidence type="ECO:0000313" key="1">
    <source>
        <dbReference type="EMBL" id="KJU84583.1"/>
    </source>
</evidence>
<proteinExistence type="predicted"/>
<accession>A0A0F3GV69</accession>
<protein>
    <submittedName>
        <fullName evidence="1">Uncharacterized protein</fullName>
    </submittedName>
</protein>
<dbReference type="Proteomes" id="UP000033423">
    <property type="component" value="Unassembled WGS sequence"/>
</dbReference>
<gene>
    <name evidence="1" type="ORF">MBAV_003223</name>
</gene>
<evidence type="ECO:0000313" key="2">
    <source>
        <dbReference type="Proteomes" id="UP000033423"/>
    </source>
</evidence>
<dbReference type="EMBL" id="LACI01001383">
    <property type="protein sequence ID" value="KJU84583.1"/>
    <property type="molecule type" value="Genomic_DNA"/>
</dbReference>
<sequence>MQYSRDIMPVAPPVAPNVALNSIAPLQKTIESKLNHMIKELTTISKDTENEFLDLGLRLQNFSISCDGN</sequence>
<keyword evidence="2" id="KW-1185">Reference proteome</keyword>
<name>A0A0F3GV69_9BACT</name>
<organism evidence="1 2">
    <name type="scientific">Candidatus Magnetobacterium bavaricum</name>
    <dbReference type="NCBI Taxonomy" id="29290"/>
    <lineage>
        <taxon>Bacteria</taxon>
        <taxon>Pseudomonadati</taxon>
        <taxon>Nitrospirota</taxon>
        <taxon>Thermodesulfovibrionia</taxon>
        <taxon>Thermodesulfovibrionales</taxon>
        <taxon>Candidatus Magnetobacteriaceae</taxon>
        <taxon>Candidatus Magnetobacterium</taxon>
    </lineage>
</organism>
<dbReference type="AlphaFoldDB" id="A0A0F3GV69"/>
<feature type="non-terminal residue" evidence="1">
    <location>
        <position position="69"/>
    </location>
</feature>